<feature type="region of interest" description="Disordered" evidence="1">
    <location>
        <begin position="228"/>
        <end position="267"/>
    </location>
</feature>
<dbReference type="AlphaFoldDB" id="A0A0C9Z6E0"/>
<protein>
    <submittedName>
        <fullName evidence="2">Unplaced genomic scaffold scaffold_65, whole genome shotgun sequence</fullName>
    </submittedName>
</protein>
<reference evidence="2 3" key="1">
    <citation type="submission" date="2014-04" db="EMBL/GenBank/DDBJ databases">
        <authorList>
            <consortium name="DOE Joint Genome Institute"/>
            <person name="Kuo A."/>
            <person name="Kohler A."/>
            <person name="Costa M.D."/>
            <person name="Nagy L.G."/>
            <person name="Floudas D."/>
            <person name="Copeland A."/>
            <person name="Barry K.W."/>
            <person name="Cichocki N."/>
            <person name="Veneault-Fourrey C."/>
            <person name="LaButti K."/>
            <person name="Lindquist E.A."/>
            <person name="Lipzen A."/>
            <person name="Lundell T."/>
            <person name="Morin E."/>
            <person name="Murat C."/>
            <person name="Sun H."/>
            <person name="Tunlid A."/>
            <person name="Henrissat B."/>
            <person name="Grigoriev I.V."/>
            <person name="Hibbett D.S."/>
            <person name="Martin F."/>
            <person name="Nordberg H.P."/>
            <person name="Cantor M.N."/>
            <person name="Hua S.X."/>
        </authorList>
    </citation>
    <scope>NUCLEOTIDE SEQUENCE [LARGE SCALE GENOMIC DNA]</scope>
    <source>
        <strain evidence="2 3">441</strain>
    </source>
</reference>
<sequence>MSSSEPQVKLRAAWTQADVEMLLDYAEEIQYKAGNRMAFQEGHFNDLLASLPIQPNGLKREYYVASTIAGGLGLAYLMERGANVVTEAGQLVMDELIETRPEAAQFQNKGFKYWDRMQRFVPRDKARGANAHHAAGPRTFTQPFHTPSSSLPMSSGSQHPSSSVQHPYTTFVPYQTGSQAPYVPKAPPVSVVSPASLPVPTSPHISPSSIPISPLSSVMMSVDSSIKPSSSLSSCSKKHKSDTTGQLDSMSTATSGAQMSSSSRKRRTQVAILEDALQDLMASVDDNNDNTVALIAGDKERRFNKVCQMMYKLEKDLLPINLACLQMLFEEKESHIMGYKNAAAHSPEYRKVWVKIRLELAGYSVPEYAV</sequence>
<gene>
    <name evidence="2" type="ORF">PISMIDRAFT_12169</name>
</gene>
<keyword evidence="3" id="KW-1185">Reference proteome</keyword>
<dbReference type="HOGENOM" id="CLU_051384_0_0_1"/>
<evidence type="ECO:0000313" key="3">
    <source>
        <dbReference type="Proteomes" id="UP000054018"/>
    </source>
</evidence>
<evidence type="ECO:0000256" key="1">
    <source>
        <dbReference type="SAM" id="MobiDB-lite"/>
    </source>
</evidence>
<proteinExistence type="predicted"/>
<name>A0A0C9Z6E0_9AGAM</name>
<evidence type="ECO:0000313" key="2">
    <source>
        <dbReference type="EMBL" id="KIK21679.1"/>
    </source>
</evidence>
<accession>A0A0C9Z6E0</accession>
<feature type="compositionally biased region" description="Polar residues" evidence="1">
    <location>
        <begin position="243"/>
        <end position="262"/>
    </location>
</feature>
<reference evidence="3" key="2">
    <citation type="submission" date="2015-01" db="EMBL/GenBank/DDBJ databases">
        <title>Evolutionary Origins and Diversification of the Mycorrhizal Mutualists.</title>
        <authorList>
            <consortium name="DOE Joint Genome Institute"/>
            <consortium name="Mycorrhizal Genomics Consortium"/>
            <person name="Kohler A."/>
            <person name="Kuo A."/>
            <person name="Nagy L.G."/>
            <person name="Floudas D."/>
            <person name="Copeland A."/>
            <person name="Barry K.W."/>
            <person name="Cichocki N."/>
            <person name="Veneault-Fourrey C."/>
            <person name="LaButti K."/>
            <person name="Lindquist E.A."/>
            <person name="Lipzen A."/>
            <person name="Lundell T."/>
            <person name="Morin E."/>
            <person name="Murat C."/>
            <person name="Riley R."/>
            <person name="Ohm R."/>
            <person name="Sun H."/>
            <person name="Tunlid A."/>
            <person name="Henrissat B."/>
            <person name="Grigoriev I.V."/>
            <person name="Hibbett D.S."/>
            <person name="Martin F."/>
        </authorList>
    </citation>
    <scope>NUCLEOTIDE SEQUENCE [LARGE SCALE GENOMIC DNA]</scope>
    <source>
        <strain evidence="3">441</strain>
    </source>
</reference>
<feature type="region of interest" description="Disordered" evidence="1">
    <location>
        <begin position="126"/>
        <end position="167"/>
    </location>
</feature>
<dbReference type="Proteomes" id="UP000054018">
    <property type="component" value="Unassembled WGS sequence"/>
</dbReference>
<organism evidence="2 3">
    <name type="scientific">Pisolithus microcarpus 441</name>
    <dbReference type="NCBI Taxonomy" id="765257"/>
    <lineage>
        <taxon>Eukaryota</taxon>
        <taxon>Fungi</taxon>
        <taxon>Dikarya</taxon>
        <taxon>Basidiomycota</taxon>
        <taxon>Agaricomycotina</taxon>
        <taxon>Agaricomycetes</taxon>
        <taxon>Agaricomycetidae</taxon>
        <taxon>Boletales</taxon>
        <taxon>Sclerodermatineae</taxon>
        <taxon>Pisolithaceae</taxon>
        <taxon>Pisolithus</taxon>
    </lineage>
</organism>
<feature type="compositionally biased region" description="Low complexity" evidence="1">
    <location>
        <begin position="147"/>
        <end position="163"/>
    </location>
</feature>
<dbReference type="EMBL" id="KN833749">
    <property type="protein sequence ID" value="KIK21679.1"/>
    <property type="molecule type" value="Genomic_DNA"/>
</dbReference>